<evidence type="ECO:0000256" key="2">
    <source>
        <dbReference type="ARBA" id="ARBA00022553"/>
    </source>
</evidence>
<dbReference type="SMART" id="SM00065">
    <property type="entry name" value="GAF"/>
    <property type="match status" value="1"/>
</dbReference>
<keyword evidence="4" id="KW-0479">Metal-binding</keyword>
<dbReference type="InterPro" id="IPR036457">
    <property type="entry name" value="PPM-type-like_dom_sf"/>
</dbReference>
<keyword evidence="11" id="KW-0464">Manganese</keyword>
<dbReference type="Pfam" id="PF07228">
    <property type="entry name" value="SpoIIE"/>
    <property type="match status" value="1"/>
</dbReference>
<dbReference type="Pfam" id="PF13185">
    <property type="entry name" value="GAF_2"/>
    <property type="match status" value="1"/>
</dbReference>
<dbReference type="InterPro" id="IPR003018">
    <property type="entry name" value="GAF"/>
</dbReference>
<dbReference type="Gene3D" id="3.60.40.10">
    <property type="entry name" value="PPM-type phosphatase domain"/>
    <property type="match status" value="1"/>
</dbReference>
<keyword evidence="8" id="KW-0067">ATP-binding</keyword>
<proteinExistence type="predicted"/>
<accession>A0A1G9XRN7</accession>
<dbReference type="Pfam" id="PF08448">
    <property type="entry name" value="PAS_4"/>
    <property type="match status" value="1"/>
</dbReference>
<dbReference type="STRING" id="1196353.SAMN05444921_116164"/>
<dbReference type="InterPro" id="IPR000014">
    <property type="entry name" value="PAS"/>
</dbReference>
<evidence type="ECO:0000256" key="11">
    <source>
        <dbReference type="ARBA" id="ARBA00023211"/>
    </source>
</evidence>
<evidence type="ECO:0000256" key="8">
    <source>
        <dbReference type="ARBA" id="ARBA00022840"/>
    </source>
</evidence>
<evidence type="ECO:0000256" key="12">
    <source>
        <dbReference type="ARBA" id="ARBA00047761"/>
    </source>
</evidence>
<dbReference type="CDD" id="cd00130">
    <property type="entry name" value="PAS"/>
    <property type="match status" value="1"/>
</dbReference>
<dbReference type="SUPFAM" id="SSF55785">
    <property type="entry name" value="PYP-like sensor domain (PAS domain)"/>
    <property type="match status" value="1"/>
</dbReference>
<keyword evidence="6" id="KW-0418">Kinase</keyword>
<organism evidence="18 19">
    <name type="scientific">Streptomyces wuyuanensis</name>
    <dbReference type="NCBI Taxonomy" id="1196353"/>
    <lineage>
        <taxon>Bacteria</taxon>
        <taxon>Bacillati</taxon>
        <taxon>Actinomycetota</taxon>
        <taxon>Actinomycetes</taxon>
        <taxon>Kitasatosporales</taxon>
        <taxon>Streptomycetaceae</taxon>
        <taxon>Streptomyces</taxon>
    </lineage>
</organism>
<dbReference type="SUPFAM" id="SSF55781">
    <property type="entry name" value="GAF domain-like"/>
    <property type="match status" value="2"/>
</dbReference>
<dbReference type="GO" id="GO:0005524">
    <property type="term" value="F:ATP binding"/>
    <property type="evidence" value="ECO:0007669"/>
    <property type="project" value="UniProtKB-KW"/>
</dbReference>
<evidence type="ECO:0000313" key="19">
    <source>
        <dbReference type="Proteomes" id="UP000199063"/>
    </source>
</evidence>
<dbReference type="AlphaFoldDB" id="A0A1G9XRN7"/>
<evidence type="ECO:0000256" key="13">
    <source>
        <dbReference type="ARBA" id="ARBA00056274"/>
    </source>
</evidence>
<dbReference type="PANTHER" id="PTHR43156:SF2">
    <property type="entry name" value="STAGE II SPORULATION PROTEIN E"/>
    <property type="match status" value="1"/>
</dbReference>
<reference evidence="19" key="1">
    <citation type="submission" date="2016-10" db="EMBL/GenBank/DDBJ databases">
        <authorList>
            <person name="Varghese N."/>
            <person name="Submissions S."/>
        </authorList>
    </citation>
    <scope>NUCLEOTIDE SEQUENCE [LARGE SCALE GENOMIC DNA]</scope>
    <source>
        <strain evidence="19">CGMCC 4.7042</strain>
    </source>
</reference>
<gene>
    <name evidence="18" type="ORF">SAMN05444921_116164</name>
</gene>
<name>A0A1G9XRN7_9ACTN</name>
<evidence type="ECO:0000256" key="4">
    <source>
        <dbReference type="ARBA" id="ARBA00022723"/>
    </source>
</evidence>
<keyword evidence="2" id="KW-0597">Phosphoprotein</keyword>
<dbReference type="OrthoDB" id="118142at2"/>
<dbReference type="EMBL" id="FNHI01000016">
    <property type="protein sequence ID" value="SDM99181.1"/>
    <property type="molecule type" value="Genomic_DNA"/>
</dbReference>
<dbReference type="InterPro" id="IPR035965">
    <property type="entry name" value="PAS-like_dom_sf"/>
</dbReference>
<dbReference type="InterPro" id="IPR029016">
    <property type="entry name" value="GAF-like_dom_sf"/>
</dbReference>
<evidence type="ECO:0000256" key="3">
    <source>
        <dbReference type="ARBA" id="ARBA00022679"/>
    </source>
</evidence>
<evidence type="ECO:0000259" key="16">
    <source>
        <dbReference type="SMART" id="SM00065"/>
    </source>
</evidence>
<dbReference type="Proteomes" id="UP000199063">
    <property type="component" value="Unassembled WGS sequence"/>
</dbReference>
<keyword evidence="3" id="KW-0808">Transferase</keyword>
<dbReference type="FunFam" id="3.60.40.10:FF:000005">
    <property type="entry name" value="Serine/threonine protein phosphatase"/>
    <property type="match status" value="1"/>
</dbReference>
<dbReference type="SMART" id="SM00331">
    <property type="entry name" value="PP2C_SIG"/>
    <property type="match status" value="1"/>
</dbReference>
<dbReference type="RefSeq" id="WP_093658072.1">
    <property type="nucleotide sequence ID" value="NZ_FNHI01000016.1"/>
</dbReference>
<keyword evidence="5" id="KW-0547">Nucleotide-binding</keyword>
<evidence type="ECO:0000256" key="9">
    <source>
        <dbReference type="ARBA" id="ARBA00022842"/>
    </source>
</evidence>
<evidence type="ECO:0000259" key="17">
    <source>
        <dbReference type="SMART" id="SM00331"/>
    </source>
</evidence>
<feature type="domain" description="GAF" evidence="16">
    <location>
        <begin position="326"/>
        <end position="472"/>
    </location>
</feature>
<protein>
    <recommendedName>
        <fullName evidence="1">protein-serine/threonine phosphatase</fullName>
        <ecNumber evidence="1">3.1.3.16</ecNumber>
    </recommendedName>
    <alternativeName>
        <fullName evidence="15">Protein-serine/threonine phosphatase</fullName>
    </alternativeName>
    <alternativeName>
        <fullName evidence="14">Serine/threonine-protein kinase</fullName>
    </alternativeName>
</protein>
<dbReference type="SUPFAM" id="SSF81606">
    <property type="entry name" value="PP2C-like"/>
    <property type="match status" value="1"/>
</dbReference>
<evidence type="ECO:0000256" key="6">
    <source>
        <dbReference type="ARBA" id="ARBA00022777"/>
    </source>
</evidence>
<keyword evidence="19" id="KW-1185">Reference proteome</keyword>
<evidence type="ECO:0000313" key="18">
    <source>
        <dbReference type="EMBL" id="SDM99181.1"/>
    </source>
</evidence>
<dbReference type="GeneID" id="40831993"/>
<dbReference type="PANTHER" id="PTHR43156">
    <property type="entry name" value="STAGE II SPORULATION PROTEIN E-RELATED"/>
    <property type="match status" value="1"/>
</dbReference>
<comment type="catalytic activity">
    <reaction evidence="12">
        <text>O-phospho-L-seryl-[protein] + H2O = L-seryl-[protein] + phosphate</text>
        <dbReference type="Rhea" id="RHEA:20629"/>
        <dbReference type="Rhea" id="RHEA-COMP:9863"/>
        <dbReference type="Rhea" id="RHEA-COMP:11604"/>
        <dbReference type="ChEBI" id="CHEBI:15377"/>
        <dbReference type="ChEBI" id="CHEBI:29999"/>
        <dbReference type="ChEBI" id="CHEBI:43474"/>
        <dbReference type="ChEBI" id="CHEBI:83421"/>
        <dbReference type="EC" id="3.1.3.16"/>
    </reaction>
</comment>
<dbReference type="GO" id="GO:0046872">
    <property type="term" value="F:metal ion binding"/>
    <property type="evidence" value="ECO:0007669"/>
    <property type="project" value="UniProtKB-KW"/>
</dbReference>
<feature type="domain" description="PPM-type phosphatase" evidence="17">
    <location>
        <begin position="490"/>
        <end position="705"/>
    </location>
</feature>
<evidence type="ECO:0000256" key="7">
    <source>
        <dbReference type="ARBA" id="ARBA00022801"/>
    </source>
</evidence>
<dbReference type="InterPro" id="IPR001932">
    <property type="entry name" value="PPM-type_phosphatase-like_dom"/>
</dbReference>
<dbReference type="EC" id="3.1.3.16" evidence="1"/>
<dbReference type="Gene3D" id="3.30.450.20">
    <property type="entry name" value="PAS domain"/>
    <property type="match status" value="1"/>
</dbReference>
<dbReference type="GO" id="GO:0004722">
    <property type="term" value="F:protein serine/threonine phosphatase activity"/>
    <property type="evidence" value="ECO:0007669"/>
    <property type="project" value="UniProtKB-EC"/>
</dbReference>
<evidence type="ECO:0000256" key="1">
    <source>
        <dbReference type="ARBA" id="ARBA00013081"/>
    </source>
</evidence>
<evidence type="ECO:0000256" key="5">
    <source>
        <dbReference type="ARBA" id="ARBA00022741"/>
    </source>
</evidence>
<comment type="function">
    <text evidence="13">Primarily acts as an independent SigF regulator that is sensitive to the osmosensory signal, mediating the cross talk of PknD with the SigF regulon. Possesses both phosphatase and kinase activities. The kinase domain functions as a classic anti-sigma factor-like kinase to phosphorylate the anti-anti-sigma factor domain at the canonical regulatory site, and the phosphatase domain antagonizes this activity.</text>
</comment>
<evidence type="ECO:0000256" key="14">
    <source>
        <dbReference type="ARBA" id="ARBA00075117"/>
    </source>
</evidence>
<keyword evidence="7" id="KW-0378">Hydrolase</keyword>
<dbReference type="InterPro" id="IPR052016">
    <property type="entry name" value="Bact_Sigma-Reg"/>
</dbReference>
<dbReference type="InterPro" id="IPR013656">
    <property type="entry name" value="PAS_4"/>
</dbReference>
<evidence type="ECO:0000256" key="15">
    <source>
        <dbReference type="ARBA" id="ARBA00081350"/>
    </source>
</evidence>
<evidence type="ECO:0000256" key="10">
    <source>
        <dbReference type="ARBA" id="ARBA00022912"/>
    </source>
</evidence>
<dbReference type="Gene3D" id="3.30.450.40">
    <property type="match status" value="1"/>
</dbReference>
<dbReference type="GO" id="GO:0016301">
    <property type="term" value="F:kinase activity"/>
    <property type="evidence" value="ECO:0007669"/>
    <property type="project" value="UniProtKB-KW"/>
</dbReference>
<keyword evidence="9" id="KW-0460">Magnesium</keyword>
<keyword evidence="10" id="KW-0904">Protein phosphatase</keyword>
<sequence>MRRPGTTTAPAPGEDLDAVLAEVVRGTGAAVGLAYVLPPAERVLRIAVVSGVVPKIAAPWARIALDDPIPVADAVRERRLVWLASQEEVARRYPRLGIVLPYDFMLAAAPFAHEGRVWGGVVLLWPTWHPPSLSAPEREAVDAGCRRAGALLHEAARRGAPLFTGDEPRVLMPPRSPEPDPEEARAALDFAQRIPVGCCALDMDGRITFINTTAAELVGAGGASLRGARPWEALLWMNDPVFEDQYRAAVITRQATSFTALRPPDRWLSFHLYPDDRGISVQITPLTGVPGEDPVQPERLPSVGPGGAGALYHLMHLAAALTETAGVSDVVEAVADQLVPAFGPRGLAIMTMEECRLRIIGYRGYSKEFMDSVDGSPLTAQTPTVHALTAGVPSFFGSFDELRSAYPGAVRYEQRDAWAFLPLIASGRPVGSLVLSYDRSRPFPPAERATLTSLAGLIAQALDRARLYDTTQQLAHTLQTALLPHSLPAVPGLDVAARYLPAGQGVEIGGDFYDLIRCDATTTAATIGDVQGHNIQAAALMGQVRTAVHAHATAGTPPSDVLARTNRLLCDLEPGLFTSCLYAQLDLAGHRARIATAGHPPPLVLHPDGRTEAVELPPGLLLGIDPDAVYSTVEIPFPPGTVVVLHTDGLVETAGTDIDEATAAVCDCLARARDRTADELADTLVRHATGVATRNDDIALLVIRHEAGGRQPRR</sequence>